<reference evidence="1 2" key="1">
    <citation type="submission" date="2023-07" db="EMBL/GenBank/DDBJ databases">
        <title>Genomic Encyclopedia of Type Strains, Phase IV (KMG-IV): sequencing the most valuable type-strain genomes for metagenomic binning, comparative biology and taxonomic classification.</title>
        <authorList>
            <person name="Goeker M."/>
        </authorList>
    </citation>
    <scope>NUCLEOTIDE SEQUENCE [LARGE SCALE GENOMIC DNA]</scope>
    <source>
        <strain evidence="1 2">DSM 1111</strain>
    </source>
</reference>
<dbReference type="InterPro" id="IPR050587">
    <property type="entry name" value="GNT1/Glycosyltrans_8"/>
</dbReference>
<comment type="caution">
    <text evidence="1">The sequence shown here is derived from an EMBL/GenBank/DDBJ whole genome shotgun (WGS) entry which is preliminary data.</text>
</comment>
<gene>
    <name evidence="1" type="ORF">J2045_000520</name>
</gene>
<accession>A0ABU0G2F6</accession>
<dbReference type="Gene3D" id="3.90.550.10">
    <property type="entry name" value="Spore Coat Polysaccharide Biosynthesis Protein SpsA, Chain A"/>
    <property type="match status" value="1"/>
</dbReference>
<keyword evidence="2" id="KW-1185">Reference proteome</keyword>
<sequence>MNSQCIVYVTDENYFFPTAISAMQARKAASQATDVVIVTTEAFHNKSGCERFCHTSNILLLDGSQFLAEKFAQVDRREFGGRVSIAAMGRLLLSDLLPDHYEQVIYIDGDTQIVGDLTPLEEFTVPKGKFLAAPDYVSIIQAASKNQPHHYFNSGVLKFDPRAWIGKAAFDYFVANGGHLHDQGALNTVSGDSWIRMSSRWNFPRQFLHLTTEQPTILHFASHPKPWDGVYFPCTSRQTAPYVQALREHEYLRPFVRRISLARRTAYKLRSLRHQLTCQWPTADTLAEMESLRRVVGDWSCDRALFAAAEKDHAGMVGNGVAVAIS</sequence>
<evidence type="ECO:0000313" key="1">
    <source>
        <dbReference type="EMBL" id="MDQ0419510.1"/>
    </source>
</evidence>
<organism evidence="1 2">
    <name type="scientific">Peteryoungia aggregata LMG 23059</name>
    <dbReference type="NCBI Taxonomy" id="1368425"/>
    <lineage>
        <taxon>Bacteria</taxon>
        <taxon>Pseudomonadati</taxon>
        <taxon>Pseudomonadota</taxon>
        <taxon>Alphaproteobacteria</taxon>
        <taxon>Hyphomicrobiales</taxon>
        <taxon>Rhizobiaceae</taxon>
        <taxon>Peteryoungia</taxon>
    </lineage>
</organism>
<dbReference type="RefSeq" id="WP_307369065.1">
    <property type="nucleotide sequence ID" value="NZ_JAUSUW010000001.1"/>
</dbReference>
<dbReference type="EMBL" id="JAUSUW010000001">
    <property type="protein sequence ID" value="MDQ0419510.1"/>
    <property type="molecule type" value="Genomic_DNA"/>
</dbReference>
<dbReference type="InterPro" id="IPR029044">
    <property type="entry name" value="Nucleotide-diphossugar_trans"/>
</dbReference>
<protein>
    <submittedName>
        <fullName evidence="1">Lipopolysaccharide biosynthesis glycosyltransferase</fullName>
    </submittedName>
</protein>
<dbReference type="Proteomes" id="UP001238496">
    <property type="component" value="Unassembled WGS sequence"/>
</dbReference>
<dbReference type="Pfam" id="PF01501">
    <property type="entry name" value="Glyco_transf_8"/>
    <property type="match status" value="1"/>
</dbReference>
<dbReference type="InterPro" id="IPR002495">
    <property type="entry name" value="Glyco_trans_8"/>
</dbReference>
<proteinExistence type="predicted"/>
<name>A0ABU0G2F6_9HYPH</name>
<evidence type="ECO:0000313" key="2">
    <source>
        <dbReference type="Proteomes" id="UP001238496"/>
    </source>
</evidence>
<dbReference type="SUPFAM" id="SSF53448">
    <property type="entry name" value="Nucleotide-diphospho-sugar transferases"/>
    <property type="match status" value="1"/>
</dbReference>
<dbReference type="PANTHER" id="PTHR11183">
    <property type="entry name" value="GLYCOGENIN SUBFAMILY MEMBER"/>
    <property type="match status" value="1"/>
</dbReference>